<dbReference type="AlphaFoldDB" id="A0ABD0J2W8"/>
<protein>
    <submittedName>
        <fullName evidence="2">Uncharacterized protein</fullName>
    </submittedName>
</protein>
<sequence length="81" mass="9461">MRGHIFELRRENDQLKKDIAACEKTKTELTRTASEAKQRSVLAGLNVNKRIPVFKVTTSTGRARRWWWLEVSASELELYIK</sequence>
<organism evidence="2 3">
    <name type="scientific">Batillaria attramentaria</name>
    <dbReference type="NCBI Taxonomy" id="370345"/>
    <lineage>
        <taxon>Eukaryota</taxon>
        <taxon>Metazoa</taxon>
        <taxon>Spiralia</taxon>
        <taxon>Lophotrochozoa</taxon>
        <taxon>Mollusca</taxon>
        <taxon>Gastropoda</taxon>
        <taxon>Caenogastropoda</taxon>
        <taxon>Sorbeoconcha</taxon>
        <taxon>Cerithioidea</taxon>
        <taxon>Batillariidae</taxon>
        <taxon>Batillaria</taxon>
    </lineage>
</organism>
<evidence type="ECO:0000256" key="1">
    <source>
        <dbReference type="SAM" id="Coils"/>
    </source>
</evidence>
<keyword evidence="3" id="KW-1185">Reference proteome</keyword>
<reference evidence="2 3" key="1">
    <citation type="journal article" date="2023" name="Sci. Data">
        <title>Genome assembly of the Korean intertidal mud-creeper Batillaria attramentaria.</title>
        <authorList>
            <person name="Patra A.K."/>
            <person name="Ho P.T."/>
            <person name="Jun S."/>
            <person name="Lee S.J."/>
            <person name="Kim Y."/>
            <person name="Won Y.J."/>
        </authorList>
    </citation>
    <scope>NUCLEOTIDE SEQUENCE [LARGE SCALE GENOMIC DNA]</scope>
    <source>
        <strain evidence="2">Wonlab-2016</strain>
    </source>
</reference>
<feature type="coiled-coil region" evidence="1">
    <location>
        <begin position="5"/>
        <end position="39"/>
    </location>
</feature>
<comment type="caution">
    <text evidence="2">The sequence shown here is derived from an EMBL/GenBank/DDBJ whole genome shotgun (WGS) entry which is preliminary data.</text>
</comment>
<name>A0ABD0J2W8_9CAEN</name>
<dbReference type="Proteomes" id="UP001519460">
    <property type="component" value="Unassembled WGS sequence"/>
</dbReference>
<dbReference type="EMBL" id="JACVVK020000717">
    <property type="protein sequence ID" value="KAK7452789.1"/>
    <property type="molecule type" value="Genomic_DNA"/>
</dbReference>
<evidence type="ECO:0000313" key="3">
    <source>
        <dbReference type="Proteomes" id="UP001519460"/>
    </source>
</evidence>
<evidence type="ECO:0000313" key="2">
    <source>
        <dbReference type="EMBL" id="KAK7452789.1"/>
    </source>
</evidence>
<keyword evidence="1" id="KW-0175">Coiled coil</keyword>
<accession>A0ABD0J2W8</accession>
<proteinExistence type="predicted"/>
<gene>
    <name evidence="2" type="ORF">BaRGS_00039721</name>
</gene>